<protein>
    <submittedName>
        <fullName evidence="2">Uncharacterized protein</fullName>
    </submittedName>
</protein>
<gene>
    <name evidence="2" type="ORF">MsAm2_02910</name>
</gene>
<keyword evidence="3" id="KW-1185">Reference proteome</keyword>
<keyword evidence="1" id="KW-0812">Transmembrane</keyword>
<evidence type="ECO:0000256" key="1">
    <source>
        <dbReference type="SAM" id="Phobius"/>
    </source>
</evidence>
<organism evidence="2 3">
    <name type="scientific">Methanolapillus ohkumae</name>
    <dbReference type="NCBI Taxonomy" id="3028298"/>
    <lineage>
        <taxon>Archaea</taxon>
        <taxon>Methanobacteriati</taxon>
        <taxon>Methanobacteriota</taxon>
        <taxon>Stenosarchaea group</taxon>
        <taxon>Methanomicrobia</taxon>
        <taxon>Methanosarcinales</taxon>
        <taxon>Methanosarcinaceae</taxon>
        <taxon>Methanolapillus</taxon>
    </lineage>
</organism>
<dbReference type="RefSeq" id="WP_338098053.1">
    <property type="nucleotide sequence ID" value="NZ_CP131061.1"/>
</dbReference>
<dbReference type="Proteomes" id="UP001304970">
    <property type="component" value="Chromosome"/>
</dbReference>
<dbReference type="AlphaFoldDB" id="A0AA97A5G1"/>
<accession>A0AA97A5G1</accession>
<name>A0AA97A5G1_9EURY</name>
<dbReference type="EMBL" id="CP131061">
    <property type="protein sequence ID" value="WNY26528.1"/>
    <property type="molecule type" value="Genomic_DNA"/>
</dbReference>
<reference evidence="2 3" key="1">
    <citation type="submission" date="2023-07" db="EMBL/GenBank/DDBJ databases">
        <title>Closed genome sequence of Methanosarcinaceae archaeon Am2.</title>
        <authorList>
            <person name="Poehlein A."/>
            <person name="Protasov E."/>
            <person name="Platt K."/>
            <person name="Reeh H."/>
            <person name="Daniel R."/>
            <person name="Brune A."/>
        </authorList>
    </citation>
    <scope>NUCLEOTIDE SEQUENCE [LARGE SCALE GENOMIC DNA]</scope>
    <source>
        <strain evidence="2 3">Am2</strain>
    </source>
</reference>
<keyword evidence="1" id="KW-1133">Transmembrane helix</keyword>
<evidence type="ECO:0000313" key="3">
    <source>
        <dbReference type="Proteomes" id="UP001304970"/>
    </source>
</evidence>
<sequence>MVNLKRFHSDGTRRYYLTDVCMALFCGISVLFGAVFMFAAEVKHFTLIHPAMIISEFRYLISEIGFLTRFLIQTTSRFPLLKTILTDFYVLSSNTLRFGYRSIRYGNIFFRKHTKSIGGKDFLK</sequence>
<keyword evidence="1" id="KW-0472">Membrane</keyword>
<evidence type="ECO:0000313" key="2">
    <source>
        <dbReference type="EMBL" id="WNY26528.1"/>
    </source>
</evidence>
<proteinExistence type="predicted"/>
<dbReference type="GeneID" id="89227691"/>
<feature type="transmembrane region" description="Helical" evidence="1">
    <location>
        <begin position="20"/>
        <end position="40"/>
    </location>
</feature>